<dbReference type="SUPFAM" id="SSF52540">
    <property type="entry name" value="P-loop containing nucleoside triphosphate hydrolases"/>
    <property type="match status" value="1"/>
</dbReference>
<dbReference type="PRINTS" id="PR00380">
    <property type="entry name" value="KINESINHEAVY"/>
</dbReference>
<feature type="compositionally biased region" description="Basic residues" evidence="8">
    <location>
        <begin position="113"/>
        <end position="124"/>
    </location>
</feature>
<dbReference type="GO" id="GO:0007018">
    <property type="term" value="P:microtubule-based movement"/>
    <property type="evidence" value="ECO:0007669"/>
    <property type="project" value="InterPro"/>
</dbReference>
<feature type="region of interest" description="Disordered" evidence="8">
    <location>
        <begin position="1038"/>
        <end position="1061"/>
    </location>
</feature>
<dbReference type="GO" id="GO:0005875">
    <property type="term" value="C:microtubule associated complex"/>
    <property type="evidence" value="ECO:0007669"/>
    <property type="project" value="TreeGrafter"/>
</dbReference>
<dbReference type="InterPro" id="IPR036961">
    <property type="entry name" value="Kinesin_motor_dom_sf"/>
</dbReference>
<evidence type="ECO:0000256" key="4">
    <source>
        <dbReference type="ARBA" id="ARBA00022840"/>
    </source>
</evidence>
<feature type="binding site" evidence="6">
    <location>
        <begin position="190"/>
        <end position="197"/>
    </location>
    <ligand>
        <name>ATP</name>
        <dbReference type="ChEBI" id="CHEBI:30616"/>
    </ligand>
</feature>
<dbReference type="InterPro" id="IPR001752">
    <property type="entry name" value="Kinesin_motor_dom"/>
</dbReference>
<dbReference type="InterPro" id="IPR027417">
    <property type="entry name" value="P-loop_NTPase"/>
</dbReference>
<proteinExistence type="inferred from homology"/>
<feature type="coiled-coil region" evidence="7">
    <location>
        <begin position="665"/>
        <end position="738"/>
    </location>
</feature>
<evidence type="ECO:0000256" key="1">
    <source>
        <dbReference type="ARBA" id="ARBA00004496"/>
    </source>
</evidence>
<dbReference type="PANTHER" id="PTHR47969:SF15">
    <property type="entry name" value="CHROMOSOME-ASSOCIATED KINESIN KIF4A-RELATED"/>
    <property type="match status" value="1"/>
</dbReference>
<dbReference type="PROSITE" id="PS50067">
    <property type="entry name" value="KINESIN_MOTOR_2"/>
    <property type="match status" value="1"/>
</dbReference>
<evidence type="ECO:0000256" key="6">
    <source>
        <dbReference type="PROSITE-ProRule" id="PRU00283"/>
    </source>
</evidence>
<dbReference type="GO" id="GO:0008017">
    <property type="term" value="F:microtubule binding"/>
    <property type="evidence" value="ECO:0007669"/>
    <property type="project" value="InterPro"/>
</dbReference>
<evidence type="ECO:0000259" key="9">
    <source>
        <dbReference type="PROSITE" id="PS50067"/>
    </source>
</evidence>
<evidence type="ECO:0000256" key="5">
    <source>
        <dbReference type="ARBA" id="ARBA00023054"/>
    </source>
</evidence>
<feature type="compositionally biased region" description="Basic and acidic residues" evidence="8">
    <location>
        <begin position="11"/>
        <end position="21"/>
    </location>
</feature>
<keyword evidence="2" id="KW-0963">Cytoplasm</keyword>
<dbReference type="InterPro" id="IPR027640">
    <property type="entry name" value="Kinesin-like_fam"/>
</dbReference>
<keyword evidence="6" id="KW-0505">Motor protein</keyword>
<comment type="similarity">
    <text evidence="6">Belongs to the TRAFAC class myosin-kinesin ATPase superfamily. Kinesin family.</text>
</comment>
<evidence type="ECO:0000313" key="10">
    <source>
        <dbReference type="EMBL" id="CAE0413237.1"/>
    </source>
</evidence>
<gene>
    <name evidence="10" type="ORF">ACOF00016_LOCUS10494</name>
</gene>
<evidence type="ECO:0000256" key="8">
    <source>
        <dbReference type="SAM" id="MobiDB-lite"/>
    </source>
</evidence>
<comment type="subcellular location">
    <subcellularLocation>
        <location evidence="1">Cytoplasm</location>
    </subcellularLocation>
</comment>
<sequence length="1061" mass="117763">MALEAGFLSRSKSDDSTDTRRTASSSASQSPVKVVTRLRPLREGERKQAVFPDWSSAKDWHEEGEDGDEEGSIQSNNNNNNNGHHFFPKTPSPGKKTNEPSGIALPSASRIPKLSRSRWNRPKTKGIPTSLIVESSQLSPGPSHTSARSFSYDAVLTEDESQTRVYQQTVGNAVRRNLFRGYNTTICAYGQVGSGKSYTMFGPPRAEDDDINETVESCLEETSSSMLDDDGEPFEAVKQEDGIMLRAMKDVFDAIAEFSEKEVTLEMTFMEIYRDELRDLLVDRSNLPLQLYDRHHEQGNVVVHGLRSIPIYSLEQACRLVRIAQSRRATASSLHHVSSRSHGICTLHVTISPTSNVGSPSSPAAAVIAGATNKSSKLSPGLRAKLTLVDLAGSERLLHTPTNNRNKSNGEAITINKDLFVLGKVVAALASYPVGHVPYRDSKLTRILRDSLGGNCCTVFIACVSTAEINLEESLHTLRYAERARAITHTVRKNVLQSPISAHDASFLRAENQRLQARLNQYEVGVQMTEFSSLQSKLVRAEQEAQRAREHAKSVRRTADKWKEQFEKIKVARAKIKLLSTPSVSEAGDDSSSRVLEVPVTVPVPDVKIFQGSTGVHDDMDDDLDALLGDSSQPKDADELSDILGDGSEAKRAIDPSLNIPQGAVDEITKEMKGLANEKAKLAEQVADLNQLLADQRLKMVALEEDYNFRQSEMTCHIAKQEKQRDQLDGEVDRLKQKVHLLASDLKQESVPSISAVFRGDAGAPSTPNRNELEMQTWRMETNSESNAEAARGVGELRQQLKIKEVECRDLQETVDKLTEENLKLHEENDRLRMDLQHEKENNQRTRKFSADVSLGSGSPPTVGGADNDMFISNLNDMMKQGVCIYELSPLATNSEQIEFYLPKLRVFCPCGKHSVAEDSEKLDPTAITSILRPWQLEFLATVGITHTLHLLQGARHRSSEIAKKMRKWRGKKKLPTFHTAPCAVAVHIWSRTCIRVLKAVHQQKVHGKTKPVLPDFMEFKLDPDLYTLASASQLSHRTGNLSSEDDTAKSSNRVLFGVPE</sequence>
<feature type="domain" description="Kinesin motor" evidence="9">
    <location>
        <begin position="31"/>
        <end position="487"/>
    </location>
</feature>
<dbReference type="GO" id="GO:0051231">
    <property type="term" value="P:spindle elongation"/>
    <property type="evidence" value="ECO:0007669"/>
    <property type="project" value="TreeGrafter"/>
</dbReference>
<feature type="region of interest" description="Disordered" evidence="8">
    <location>
        <begin position="841"/>
        <end position="862"/>
    </location>
</feature>
<keyword evidence="4 6" id="KW-0067">ATP-binding</keyword>
<protein>
    <recommendedName>
        <fullName evidence="9">Kinesin motor domain-containing protein</fullName>
    </recommendedName>
</protein>
<name>A0A7S3P8Y7_9STRA</name>
<dbReference type="AlphaFoldDB" id="A0A7S3P8Y7"/>
<feature type="compositionally biased region" description="Polar residues" evidence="8">
    <location>
        <begin position="132"/>
        <end position="148"/>
    </location>
</feature>
<reference evidence="10" key="1">
    <citation type="submission" date="2021-01" db="EMBL/GenBank/DDBJ databases">
        <authorList>
            <person name="Corre E."/>
            <person name="Pelletier E."/>
            <person name="Niang G."/>
            <person name="Scheremetjew M."/>
            <person name="Finn R."/>
            <person name="Kale V."/>
            <person name="Holt S."/>
            <person name="Cochrane G."/>
            <person name="Meng A."/>
            <person name="Brown T."/>
            <person name="Cohen L."/>
        </authorList>
    </citation>
    <scope>NUCLEOTIDE SEQUENCE</scope>
    <source>
        <strain evidence="10">CCMP127</strain>
    </source>
</reference>
<dbReference type="InterPro" id="IPR019821">
    <property type="entry name" value="Kinesin_motor_CS"/>
</dbReference>
<feature type="region of interest" description="Disordered" evidence="8">
    <location>
        <begin position="1"/>
        <end position="148"/>
    </location>
</feature>
<evidence type="ECO:0000256" key="2">
    <source>
        <dbReference type="ARBA" id="ARBA00022490"/>
    </source>
</evidence>
<keyword evidence="5 7" id="KW-0175">Coiled coil</keyword>
<dbReference type="Gene3D" id="3.40.850.10">
    <property type="entry name" value="Kinesin motor domain"/>
    <property type="match status" value="1"/>
</dbReference>
<evidence type="ECO:0000256" key="7">
    <source>
        <dbReference type="SAM" id="Coils"/>
    </source>
</evidence>
<accession>A0A7S3P8Y7</accession>
<dbReference type="GO" id="GO:0005524">
    <property type="term" value="F:ATP binding"/>
    <property type="evidence" value="ECO:0007669"/>
    <property type="project" value="UniProtKB-UniRule"/>
</dbReference>
<organism evidence="10">
    <name type="scientific">Amphora coffeiformis</name>
    <dbReference type="NCBI Taxonomy" id="265554"/>
    <lineage>
        <taxon>Eukaryota</taxon>
        <taxon>Sar</taxon>
        <taxon>Stramenopiles</taxon>
        <taxon>Ochrophyta</taxon>
        <taxon>Bacillariophyta</taxon>
        <taxon>Bacillariophyceae</taxon>
        <taxon>Bacillariophycidae</taxon>
        <taxon>Thalassiophysales</taxon>
        <taxon>Catenulaceae</taxon>
        <taxon>Amphora</taxon>
    </lineage>
</organism>
<dbReference type="Pfam" id="PF00225">
    <property type="entry name" value="Kinesin"/>
    <property type="match status" value="1"/>
</dbReference>
<dbReference type="EMBL" id="HBIM01012856">
    <property type="protein sequence ID" value="CAE0413237.1"/>
    <property type="molecule type" value="Transcribed_RNA"/>
</dbReference>
<feature type="coiled-coil region" evidence="7">
    <location>
        <begin position="505"/>
        <end position="565"/>
    </location>
</feature>
<dbReference type="GO" id="GO:0003777">
    <property type="term" value="F:microtubule motor activity"/>
    <property type="evidence" value="ECO:0007669"/>
    <property type="project" value="InterPro"/>
</dbReference>
<dbReference type="GO" id="GO:0007052">
    <property type="term" value="P:mitotic spindle organization"/>
    <property type="evidence" value="ECO:0007669"/>
    <property type="project" value="TreeGrafter"/>
</dbReference>
<dbReference type="PROSITE" id="PS00411">
    <property type="entry name" value="KINESIN_MOTOR_1"/>
    <property type="match status" value="1"/>
</dbReference>
<dbReference type="PANTHER" id="PTHR47969">
    <property type="entry name" value="CHROMOSOME-ASSOCIATED KINESIN KIF4A-RELATED"/>
    <property type="match status" value="1"/>
</dbReference>
<keyword evidence="3 6" id="KW-0547">Nucleotide-binding</keyword>
<dbReference type="GO" id="GO:0005737">
    <property type="term" value="C:cytoplasm"/>
    <property type="evidence" value="ECO:0007669"/>
    <property type="project" value="UniProtKB-SubCell"/>
</dbReference>
<evidence type="ECO:0000256" key="3">
    <source>
        <dbReference type="ARBA" id="ARBA00022741"/>
    </source>
</evidence>
<dbReference type="SMART" id="SM00129">
    <property type="entry name" value="KISc"/>
    <property type="match status" value="1"/>
</dbReference>
<feature type="compositionally biased region" description="Acidic residues" evidence="8">
    <location>
        <begin position="62"/>
        <end position="71"/>
    </location>
</feature>